<dbReference type="Proteomes" id="UP000306888">
    <property type="component" value="Unassembled WGS sequence"/>
</dbReference>
<feature type="transmembrane region" description="Helical" evidence="7">
    <location>
        <begin position="146"/>
        <end position="167"/>
    </location>
</feature>
<name>A0A4V3RL28_9CLOT</name>
<evidence type="ECO:0000256" key="1">
    <source>
        <dbReference type="ARBA" id="ARBA00004651"/>
    </source>
</evidence>
<feature type="domain" description="Prepilin peptidase A24 N-terminal" evidence="9">
    <location>
        <begin position="7"/>
        <end position="90"/>
    </location>
</feature>
<dbReference type="InterPro" id="IPR050882">
    <property type="entry name" value="Prepilin_peptidase/N-MTase"/>
</dbReference>
<dbReference type="EMBL" id="SRYR01000004">
    <property type="protein sequence ID" value="TGY42160.1"/>
    <property type="molecule type" value="Genomic_DNA"/>
</dbReference>
<dbReference type="Gene3D" id="1.20.120.1220">
    <property type="match status" value="1"/>
</dbReference>
<comment type="subcellular location">
    <subcellularLocation>
        <location evidence="1">Cell membrane</location>
        <topology evidence="1">Multi-pass membrane protein</topology>
    </subcellularLocation>
</comment>
<evidence type="ECO:0000259" key="9">
    <source>
        <dbReference type="Pfam" id="PF06750"/>
    </source>
</evidence>
<feature type="domain" description="Prepilin type IV endopeptidase peptidase" evidence="8">
    <location>
        <begin position="101"/>
        <end position="204"/>
    </location>
</feature>
<evidence type="ECO:0000256" key="2">
    <source>
        <dbReference type="ARBA" id="ARBA00005801"/>
    </source>
</evidence>
<evidence type="ECO:0000256" key="6">
    <source>
        <dbReference type="ARBA" id="ARBA00023136"/>
    </source>
</evidence>
<comment type="similarity">
    <text evidence="2">Belongs to the peptidase A24 family.</text>
</comment>
<reference evidence="10 11" key="1">
    <citation type="submission" date="2019-04" db="EMBL/GenBank/DDBJ databases">
        <title>Microbes associate with the intestines of laboratory mice.</title>
        <authorList>
            <person name="Navarre W."/>
            <person name="Wong E."/>
            <person name="Huang K."/>
            <person name="Tropini C."/>
            <person name="Ng K."/>
            <person name="Yu B."/>
        </authorList>
    </citation>
    <scope>NUCLEOTIDE SEQUENCE [LARGE SCALE GENOMIC DNA]</scope>
    <source>
        <strain evidence="10 11">NM50_B9-20</strain>
    </source>
</reference>
<organism evidence="10 11">
    <name type="scientific">Clostridium sartagoforme</name>
    <dbReference type="NCBI Taxonomy" id="84031"/>
    <lineage>
        <taxon>Bacteria</taxon>
        <taxon>Bacillati</taxon>
        <taxon>Bacillota</taxon>
        <taxon>Clostridia</taxon>
        <taxon>Eubacteriales</taxon>
        <taxon>Clostridiaceae</taxon>
        <taxon>Clostridium</taxon>
    </lineage>
</organism>
<comment type="caution">
    <text evidence="10">The sequence shown here is derived from an EMBL/GenBank/DDBJ whole genome shotgun (WGS) entry which is preliminary data.</text>
</comment>
<dbReference type="GO" id="GO:0004190">
    <property type="term" value="F:aspartic-type endopeptidase activity"/>
    <property type="evidence" value="ECO:0007669"/>
    <property type="project" value="InterPro"/>
</dbReference>
<keyword evidence="6 7" id="KW-0472">Membrane</keyword>
<evidence type="ECO:0000256" key="5">
    <source>
        <dbReference type="ARBA" id="ARBA00022989"/>
    </source>
</evidence>
<keyword evidence="11" id="KW-1185">Reference proteome</keyword>
<keyword evidence="4 7" id="KW-0812">Transmembrane</keyword>
<evidence type="ECO:0000256" key="7">
    <source>
        <dbReference type="SAM" id="Phobius"/>
    </source>
</evidence>
<evidence type="ECO:0000259" key="8">
    <source>
        <dbReference type="Pfam" id="PF01478"/>
    </source>
</evidence>
<keyword evidence="3" id="KW-1003">Cell membrane</keyword>
<feature type="transmembrane region" description="Helical" evidence="7">
    <location>
        <begin position="96"/>
        <end position="114"/>
    </location>
</feature>
<sequence length="247" mass="27535">MHLLVTILGLCIGSFLNVVIYRVPRDESISYPPSHCTNCGYKLRPIDLVPIISYLFLRGRCRSCKENISIQYPFIEFLNGLMYLLLFIKFNISLEFLFYAIFTSCLIVISVIDIKSKDVYSSISIFTLIIAVIYLLSGKYFGDISLINNVIGGIIGYGVIFLFVYFGGMGEGDADIAGLSGLFIGIKGICGALFISVIIAGIVASYKYLIKKERKAEMAFTPYIALGTIVWILVGEKLLEVYLNIFL</sequence>
<dbReference type="Pfam" id="PF01478">
    <property type="entry name" value="Peptidase_A24"/>
    <property type="match status" value="1"/>
</dbReference>
<protein>
    <submittedName>
        <fullName evidence="10">Prepilin peptidase</fullName>
    </submittedName>
</protein>
<evidence type="ECO:0000313" key="11">
    <source>
        <dbReference type="Proteomes" id="UP000306888"/>
    </source>
</evidence>
<keyword evidence="5 7" id="KW-1133">Transmembrane helix</keyword>
<dbReference type="PANTHER" id="PTHR30487">
    <property type="entry name" value="TYPE 4 PREPILIN-LIKE PROTEINS LEADER PEPTIDE-PROCESSING ENZYME"/>
    <property type="match status" value="1"/>
</dbReference>
<dbReference type="OrthoDB" id="9789291at2"/>
<dbReference type="RefSeq" id="WP_136007149.1">
    <property type="nucleotide sequence ID" value="NZ_SRYR01000004.1"/>
</dbReference>
<dbReference type="InterPro" id="IPR010627">
    <property type="entry name" value="Prepilin_pept_A24_N"/>
</dbReference>
<accession>A0A4V3RL28</accession>
<feature type="transmembrane region" description="Helical" evidence="7">
    <location>
        <begin position="120"/>
        <end position="137"/>
    </location>
</feature>
<evidence type="ECO:0000313" key="10">
    <source>
        <dbReference type="EMBL" id="TGY42160.1"/>
    </source>
</evidence>
<gene>
    <name evidence="10" type="ORF">E5347_10520</name>
</gene>
<evidence type="ECO:0000256" key="4">
    <source>
        <dbReference type="ARBA" id="ARBA00022692"/>
    </source>
</evidence>
<dbReference type="AlphaFoldDB" id="A0A4V3RL28"/>
<evidence type="ECO:0000256" key="3">
    <source>
        <dbReference type="ARBA" id="ARBA00022475"/>
    </source>
</evidence>
<dbReference type="GO" id="GO:0006465">
    <property type="term" value="P:signal peptide processing"/>
    <property type="evidence" value="ECO:0007669"/>
    <property type="project" value="TreeGrafter"/>
</dbReference>
<feature type="transmembrane region" description="Helical" evidence="7">
    <location>
        <begin position="179"/>
        <end position="204"/>
    </location>
</feature>
<dbReference type="InterPro" id="IPR000045">
    <property type="entry name" value="Prepilin_IV_endopep_pep"/>
</dbReference>
<proteinExistence type="inferred from homology"/>
<dbReference type="PANTHER" id="PTHR30487:SF0">
    <property type="entry name" value="PREPILIN LEADER PEPTIDASE_N-METHYLTRANSFERASE-RELATED"/>
    <property type="match status" value="1"/>
</dbReference>
<dbReference type="GO" id="GO:0005886">
    <property type="term" value="C:plasma membrane"/>
    <property type="evidence" value="ECO:0007669"/>
    <property type="project" value="UniProtKB-SubCell"/>
</dbReference>
<dbReference type="Pfam" id="PF06750">
    <property type="entry name" value="A24_N_bact"/>
    <property type="match status" value="1"/>
</dbReference>
<feature type="transmembrane region" description="Helical" evidence="7">
    <location>
        <begin position="216"/>
        <end position="234"/>
    </location>
</feature>